<gene>
    <name evidence="2" type="ORF">KV203_04805</name>
</gene>
<dbReference type="EMBL" id="CP079105">
    <property type="protein sequence ID" value="QXQ14723.1"/>
    <property type="molecule type" value="Genomic_DNA"/>
</dbReference>
<evidence type="ECO:0000313" key="3">
    <source>
        <dbReference type="Proteomes" id="UP000887023"/>
    </source>
</evidence>
<dbReference type="SUPFAM" id="SSF46785">
    <property type="entry name" value="Winged helix' DNA-binding domain"/>
    <property type="match status" value="1"/>
</dbReference>
<dbReference type="Pfam" id="PF12802">
    <property type="entry name" value="MarR_2"/>
    <property type="match status" value="1"/>
</dbReference>
<reference evidence="2" key="1">
    <citation type="submission" date="2021-07" db="EMBL/GenBank/DDBJ databases">
        <title>Candidatus Kaistella beijingensis sp. nov. isolated from a municipal wastewater treatment plant is involved in sludge foaming.</title>
        <authorList>
            <person name="Song Y."/>
            <person name="Liu S.-J."/>
        </authorList>
    </citation>
    <scope>NUCLEOTIDE SEQUENCE</scope>
    <source>
        <strain evidence="2">DSM 43998</strain>
    </source>
</reference>
<dbReference type="PANTHER" id="PTHR33164:SF101">
    <property type="entry name" value="TRANSCRIPTIONAL REPRESSOR MPRA"/>
    <property type="match status" value="1"/>
</dbReference>
<dbReference type="InterPro" id="IPR039422">
    <property type="entry name" value="MarR/SlyA-like"/>
</dbReference>
<evidence type="ECO:0000259" key="1">
    <source>
        <dbReference type="PROSITE" id="PS50995"/>
    </source>
</evidence>
<dbReference type="PANTHER" id="PTHR33164">
    <property type="entry name" value="TRANSCRIPTIONAL REGULATOR, MARR FAMILY"/>
    <property type="match status" value="1"/>
</dbReference>
<dbReference type="Gene3D" id="1.10.10.10">
    <property type="entry name" value="Winged helix-like DNA-binding domain superfamily/Winged helix DNA-binding domain"/>
    <property type="match status" value="1"/>
</dbReference>
<feature type="domain" description="HTH marR-type" evidence="1">
    <location>
        <begin position="29"/>
        <end position="165"/>
    </location>
</feature>
<dbReference type="InterPro" id="IPR036390">
    <property type="entry name" value="WH_DNA-bd_sf"/>
</dbReference>
<dbReference type="Proteomes" id="UP000887023">
    <property type="component" value="Chromosome"/>
</dbReference>
<dbReference type="SMART" id="SM00347">
    <property type="entry name" value="HTH_MARR"/>
    <property type="match status" value="1"/>
</dbReference>
<keyword evidence="3" id="KW-1185">Reference proteome</keyword>
<evidence type="ECO:0000313" key="2">
    <source>
        <dbReference type="EMBL" id="QXQ14723.1"/>
    </source>
</evidence>
<dbReference type="InterPro" id="IPR036388">
    <property type="entry name" value="WH-like_DNA-bd_sf"/>
</dbReference>
<protein>
    <submittedName>
        <fullName evidence="2">MarR family transcriptional regulator</fullName>
    </submittedName>
</protein>
<dbReference type="PROSITE" id="PS50995">
    <property type="entry name" value="HTH_MARR_2"/>
    <property type="match status" value="1"/>
</dbReference>
<name>A0ABX8SA38_9ACTN</name>
<proteinExistence type="predicted"/>
<accession>A0ABX8SA38</accession>
<sequence length="185" mass="20087">MPVSPAGPLSRDPIQEAHRQWGQHGWGEVADGMAAITSVTRTHQIMMARIDEVLRPLGLTFARYELLTLLSFTRAGALPMTKASARLQVHPTSVTNAVDRLEAADLAQRVPHPTDRRATLIKITEAGLALAATATAELNARVFAAPGLSDSQLRQLIRILAEFRQNAGDFSSENSASSWQPDDPE</sequence>
<dbReference type="PRINTS" id="PR00598">
    <property type="entry name" value="HTHMARR"/>
</dbReference>
<organism evidence="2 3">
    <name type="scientific">Skermania pinensis</name>
    <dbReference type="NCBI Taxonomy" id="39122"/>
    <lineage>
        <taxon>Bacteria</taxon>
        <taxon>Bacillati</taxon>
        <taxon>Actinomycetota</taxon>
        <taxon>Actinomycetes</taxon>
        <taxon>Mycobacteriales</taxon>
        <taxon>Gordoniaceae</taxon>
        <taxon>Skermania</taxon>
    </lineage>
</organism>
<dbReference type="InterPro" id="IPR000835">
    <property type="entry name" value="HTH_MarR-typ"/>
</dbReference>